<protein>
    <submittedName>
        <fullName evidence="4">RHS domain-containing protein</fullName>
    </submittedName>
</protein>
<proteinExistence type="predicted"/>
<dbReference type="PANTHER" id="PTHR32305">
    <property type="match status" value="1"/>
</dbReference>
<dbReference type="Pfam" id="PF20148">
    <property type="entry name" value="DUF6531"/>
    <property type="match status" value="1"/>
</dbReference>
<gene>
    <name evidence="4" type="ORF">J3U88_28830</name>
</gene>
<dbReference type="PANTHER" id="PTHR32305:SF15">
    <property type="entry name" value="PROTEIN RHSA-RELATED"/>
    <property type="match status" value="1"/>
</dbReference>
<dbReference type="InterPro" id="IPR006530">
    <property type="entry name" value="YD"/>
</dbReference>
<comment type="caution">
    <text evidence="4">The sequence shown here is derived from an EMBL/GenBank/DDBJ whole genome shotgun (WGS) entry which is preliminary data.</text>
</comment>
<dbReference type="Pfam" id="PF14440">
    <property type="entry name" value="XOO_2897-deam"/>
    <property type="match status" value="1"/>
</dbReference>
<dbReference type="Pfam" id="PF05593">
    <property type="entry name" value="RHS_repeat"/>
    <property type="match status" value="3"/>
</dbReference>
<dbReference type="InterPro" id="IPR022385">
    <property type="entry name" value="Rhs_assc_core"/>
</dbReference>
<keyword evidence="5" id="KW-1185">Reference proteome</keyword>
<dbReference type="EMBL" id="JAFREP010000038">
    <property type="protein sequence ID" value="MBO1322513.1"/>
    <property type="molecule type" value="Genomic_DNA"/>
</dbReference>
<feature type="domain" description="DUF6531" evidence="2">
    <location>
        <begin position="229"/>
        <end position="301"/>
    </location>
</feature>
<dbReference type="CDD" id="cd14740">
    <property type="entry name" value="PAAR_4"/>
    <property type="match status" value="1"/>
</dbReference>
<dbReference type="InterPro" id="IPR031325">
    <property type="entry name" value="RHS_repeat"/>
</dbReference>
<dbReference type="Pfam" id="PF25023">
    <property type="entry name" value="TEN_YD-shell"/>
    <property type="match status" value="2"/>
</dbReference>
<dbReference type="Gene3D" id="2.180.10.10">
    <property type="entry name" value="RHS repeat-associated core"/>
    <property type="match status" value="2"/>
</dbReference>
<dbReference type="Proteomes" id="UP000664417">
    <property type="component" value="Unassembled WGS sequence"/>
</dbReference>
<evidence type="ECO:0000313" key="4">
    <source>
        <dbReference type="EMBL" id="MBO1322513.1"/>
    </source>
</evidence>
<keyword evidence="1" id="KW-0677">Repeat</keyword>
<evidence type="ECO:0000313" key="5">
    <source>
        <dbReference type="Proteomes" id="UP000664417"/>
    </source>
</evidence>
<dbReference type="RefSeq" id="WP_207862485.1">
    <property type="nucleotide sequence ID" value="NZ_JAFREP010000038.1"/>
</dbReference>
<evidence type="ECO:0000259" key="2">
    <source>
        <dbReference type="Pfam" id="PF20148"/>
    </source>
</evidence>
<evidence type="ECO:0000256" key="1">
    <source>
        <dbReference type="ARBA" id="ARBA00022737"/>
    </source>
</evidence>
<dbReference type="InterPro" id="IPR045351">
    <property type="entry name" value="DUF6531"/>
</dbReference>
<evidence type="ECO:0000259" key="3">
    <source>
        <dbReference type="Pfam" id="PF25023"/>
    </source>
</evidence>
<accession>A0A8J7U7H2</accession>
<feature type="domain" description="Teneurin-like YD-shell" evidence="3">
    <location>
        <begin position="578"/>
        <end position="769"/>
    </location>
</feature>
<feature type="domain" description="Teneurin-like YD-shell" evidence="3">
    <location>
        <begin position="976"/>
        <end position="1206"/>
    </location>
</feature>
<dbReference type="InterPro" id="IPR032722">
    <property type="entry name" value="Deaminase_XOO_2897"/>
</dbReference>
<reference evidence="4" key="1">
    <citation type="submission" date="2021-03" db="EMBL/GenBank/DDBJ databases">
        <authorList>
            <person name="Wang G."/>
        </authorList>
    </citation>
    <scope>NUCLEOTIDE SEQUENCE</scope>
    <source>
        <strain evidence="4">KCTC 12899</strain>
    </source>
</reference>
<sequence length="1373" mass="154181">MMPAAKHLDPVLGIDIHLIQPPGPVPPLPIPHPFIGIVMDPFDYVPFLGATILVNGMPRAIAGTAGIAVPPHIPLGGVFVKPPGNECEMFMGSATVAFDGDAASHMLHPALSCHTIGMVPPFRANPKKKTKLKSMVLPTSVVLPIPMGMPVLIGGPPTISLSALGMRAGMSALGKGFKKLRKVMKNSKRMKRLSNKLHKAADKTMDKLGVPKNARLRNKTHRKICTLTGHPVDVATGKMVTEAVDLQLGMGSPFLFERVWYSSSVYQGPLGHGWHHNHDSALLVEERWVAHRTSDGRAVVFPMVGMNEQAHLPAEQLTLGRDGAGFFVKNAAGETTGYASCNRPNGELAPKWTLFEADRVLHFQYDARGRMIQARDQGNRTLRFTYNEENRITAIFAPHPENPDEEIAPVSYIYNERGDLTEVWDADFKPFRYHYQDHLIVRETNRNGFSFFFEYDQPGNEAQCVATWGDGNLYRRQLTYDNPARMTKVVDSLNDTATYLWNEDGLVTRVYDARGRGIERRYDDLKRLLSETDPYGNSTQYAYDARGNVTKLTEPDGLVHQACFDARGHLITKTAPGEASVRYSYDIQGRMIRQSRDQGPEYRYEYDHRNRLCRIIDNQDAVTHFYYDERGNLVRHIQPGNRETRYVYNAWGAIQRRTDPDGTCTTYTFDTRGNLTTVQCEGKVVLRLAYDAASNLVREENDRGEVHGTAYTPFNKPLAETNPLGETHGFEYDTEAQLTAVVNPAGERYTFTYDASGKVLETRNFQGVVRKYGYGFSDHVTLLEEIGVATGWDGDGKPVRDHARFKFARDPAGRVLTLDLPDGTRYSYGYDEGGRLARAETPSYRLAFLYDGGGNLVESDQNGQIVRYEYDQADRLITRHAPSGARVSYHYLFENLLSSVQVTTSAAQIHRIRYAYDRDWFSKKTYFPNACEAVHQGSETEPVTQHFEGRDFSQRRTFDAQPEDRAITVSDSRFGSRTYQLDELGRPIQTQRGFGLETMSLDQNGNFLHIGAAGYRTASGNRLATRNGLPYRYNGFGDVVERPGDTPETASLMHYDPLHQLTAVCDRRGQTLATYEYDALGRRVKKVTPENAFTYLWDDCDLLAEISATQTREFVIVDHQPLVEMIAGDAYFYHLDHTGTPTLITDTNGQSVWRGWFGEYGEALLSEGELSPAFGLPGMFVDEETGLGYALWRYYDTRDRRFLTPDPIGLDGGFHAYAYVDNPFVEIDPYGLAKMPRQLKSKYGVHPLSKRALNHRVRLKGTAKSTTKGQCVAVFEYVTPTGRKMYKVATSTFGGKHAEKNAFAALPQYVKNDTSRIKRVYTELEPCDYAGCGKFLQQNAPNATVTYHFKYNPKGPTRTAGKKLHSKTVAPYC</sequence>
<dbReference type="InterPro" id="IPR056823">
    <property type="entry name" value="TEN-like_YD-shell"/>
</dbReference>
<name>A0A8J7U7H2_9BACT</name>
<dbReference type="PRINTS" id="PR00394">
    <property type="entry name" value="RHSPROTEIN"/>
</dbReference>
<organism evidence="4 5">
    <name type="scientific">Acanthopleuribacter pedis</name>
    <dbReference type="NCBI Taxonomy" id="442870"/>
    <lineage>
        <taxon>Bacteria</taxon>
        <taxon>Pseudomonadati</taxon>
        <taxon>Acidobacteriota</taxon>
        <taxon>Holophagae</taxon>
        <taxon>Acanthopleuribacterales</taxon>
        <taxon>Acanthopleuribacteraceae</taxon>
        <taxon>Acanthopleuribacter</taxon>
    </lineage>
</organism>
<dbReference type="InterPro" id="IPR050708">
    <property type="entry name" value="T6SS_VgrG/RHS"/>
</dbReference>
<dbReference type="NCBIfam" id="TIGR03696">
    <property type="entry name" value="Rhs_assc_core"/>
    <property type="match status" value="1"/>
</dbReference>
<dbReference type="NCBIfam" id="TIGR01643">
    <property type="entry name" value="YD_repeat_2x"/>
    <property type="match status" value="9"/>
</dbReference>